<name>A0ABD3P8W1_9STRA</name>
<dbReference type="PANTHER" id="PTHR23117">
    <property type="entry name" value="GUANYLATE KINASE-RELATED"/>
    <property type="match status" value="1"/>
</dbReference>
<dbReference type="FunFam" id="3.30.63.10:FF:000002">
    <property type="entry name" value="Guanylate kinase 1"/>
    <property type="match status" value="1"/>
</dbReference>
<dbReference type="InterPro" id="IPR020590">
    <property type="entry name" value="Guanylate_kinase_CS"/>
</dbReference>
<keyword evidence="2" id="KW-0808">Transferase</keyword>
<dbReference type="Proteomes" id="UP001530400">
    <property type="component" value="Unassembled WGS sequence"/>
</dbReference>
<feature type="domain" description="Guanylate kinase-like" evidence="4">
    <location>
        <begin position="14"/>
        <end position="244"/>
    </location>
</feature>
<dbReference type="Pfam" id="PF00625">
    <property type="entry name" value="Guanylate_kin"/>
    <property type="match status" value="2"/>
</dbReference>
<comment type="similarity">
    <text evidence="1">Belongs to the guanylate kinase family.</text>
</comment>
<dbReference type="SUPFAM" id="SSF52540">
    <property type="entry name" value="P-loop containing nucleoside triphosphate hydrolases"/>
    <property type="match status" value="1"/>
</dbReference>
<evidence type="ECO:0000256" key="1">
    <source>
        <dbReference type="ARBA" id="ARBA00005790"/>
    </source>
</evidence>
<evidence type="ECO:0000313" key="5">
    <source>
        <dbReference type="EMBL" id="KAL3784505.1"/>
    </source>
</evidence>
<dbReference type="AlphaFoldDB" id="A0ABD3P8W1"/>
<organism evidence="5 6">
    <name type="scientific">Cyclotella atomus</name>
    <dbReference type="NCBI Taxonomy" id="382360"/>
    <lineage>
        <taxon>Eukaryota</taxon>
        <taxon>Sar</taxon>
        <taxon>Stramenopiles</taxon>
        <taxon>Ochrophyta</taxon>
        <taxon>Bacillariophyta</taxon>
        <taxon>Coscinodiscophyceae</taxon>
        <taxon>Thalassiosirophycidae</taxon>
        <taxon>Stephanodiscales</taxon>
        <taxon>Stephanodiscaceae</taxon>
        <taxon>Cyclotella</taxon>
    </lineage>
</organism>
<keyword evidence="3" id="KW-0418">Kinase</keyword>
<dbReference type="PANTHER" id="PTHR23117:SF13">
    <property type="entry name" value="GUANYLATE KINASE"/>
    <property type="match status" value="1"/>
</dbReference>
<dbReference type="GO" id="GO:0016301">
    <property type="term" value="F:kinase activity"/>
    <property type="evidence" value="ECO:0007669"/>
    <property type="project" value="UniProtKB-KW"/>
</dbReference>
<comment type="caution">
    <text evidence="5">The sequence shown here is derived from an EMBL/GenBank/DDBJ whole genome shotgun (WGS) entry which is preliminary data.</text>
</comment>
<dbReference type="PROSITE" id="PS50052">
    <property type="entry name" value="GUANYLATE_KINASE_2"/>
    <property type="match status" value="1"/>
</dbReference>
<evidence type="ECO:0000313" key="6">
    <source>
        <dbReference type="Proteomes" id="UP001530400"/>
    </source>
</evidence>
<dbReference type="InterPro" id="IPR008145">
    <property type="entry name" value="GK/Ca_channel_bsu"/>
</dbReference>
<dbReference type="CDD" id="cd00071">
    <property type="entry name" value="GMPK"/>
    <property type="match status" value="1"/>
</dbReference>
<dbReference type="PROSITE" id="PS00856">
    <property type="entry name" value="GUANYLATE_KINASE_1"/>
    <property type="match status" value="1"/>
</dbReference>
<dbReference type="Gene3D" id="3.40.50.300">
    <property type="entry name" value="P-loop containing nucleotide triphosphate hydrolases"/>
    <property type="match status" value="1"/>
</dbReference>
<dbReference type="Gene3D" id="3.30.63.10">
    <property type="entry name" value="Guanylate Kinase phosphate binding domain"/>
    <property type="match status" value="1"/>
</dbReference>
<reference evidence="5 6" key="1">
    <citation type="submission" date="2024-10" db="EMBL/GenBank/DDBJ databases">
        <title>Updated reference genomes for cyclostephanoid diatoms.</title>
        <authorList>
            <person name="Roberts W.R."/>
            <person name="Alverson A.J."/>
        </authorList>
    </citation>
    <scope>NUCLEOTIDE SEQUENCE [LARGE SCALE GENOMIC DNA]</scope>
    <source>
        <strain evidence="5 6">AJA010-31</strain>
    </source>
</reference>
<dbReference type="SMART" id="SM00072">
    <property type="entry name" value="GuKc"/>
    <property type="match status" value="1"/>
</dbReference>
<evidence type="ECO:0000256" key="3">
    <source>
        <dbReference type="ARBA" id="ARBA00022777"/>
    </source>
</evidence>
<dbReference type="InterPro" id="IPR008144">
    <property type="entry name" value="Guanylate_kin-like_dom"/>
</dbReference>
<accession>A0ABD3P8W1</accession>
<dbReference type="EMBL" id="JALLPJ020000725">
    <property type="protein sequence ID" value="KAL3784505.1"/>
    <property type="molecule type" value="Genomic_DNA"/>
</dbReference>
<keyword evidence="6" id="KW-1185">Reference proteome</keyword>
<sequence length="251" mass="27948">MSISSTSLRPSKPLRPLVVCGPSGVGKGTIISKFMEYSLHSNVLPKFGFSVSHTTRQPRPGEVDGVHYNFVTRDFFQEKINLGDFFIEHAEVHGNMYGTSFQAIFDVTKVSDGGSDIPDGVERQCLLDIDVEGVKSIKGFQSRQQLKLSMEPTLGKAKSTQQYASETRELPLLCANFIFIAPPSIETLRDRLLNRGTETPETLERRFRNAKAELIFGMTPGNFDAIIVNDNLEQACSDFTTAVLDMYLLNE</sequence>
<dbReference type="InterPro" id="IPR027417">
    <property type="entry name" value="P-loop_NTPase"/>
</dbReference>
<evidence type="ECO:0000259" key="4">
    <source>
        <dbReference type="PROSITE" id="PS50052"/>
    </source>
</evidence>
<proteinExistence type="inferred from homology"/>
<evidence type="ECO:0000256" key="2">
    <source>
        <dbReference type="ARBA" id="ARBA00022679"/>
    </source>
</evidence>
<gene>
    <name evidence="5" type="ORF">ACHAWO_003211</name>
</gene>
<protein>
    <recommendedName>
        <fullName evidence="4">Guanylate kinase-like domain-containing protein</fullName>
    </recommendedName>
</protein>